<name>A0A6G5A1E4_RHIMP</name>
<evidence type="ECO:0000313" key="2">
    <source>
        <dbReference type="EMBL" id="NIE44845.1"/>
    </source>
</evidence>
<dbReference type="AlphaFoldDB" id="A0A6G5A1E4"/>
<reference evidence="2" key="1">
    <citation type="submission" date="2020-03" db="EMBL/GenBank/DDBJ databases">
        <title>A transcriptome and proteome of the tick Rhipicephalus microplus shaped by the genetic composition of its hosts and developmental stage.</title>
        <authorList>
            <person name="Garcia G.R."/>
            <person name="Ribeiro J.M.C."/>
            <person name="Maruyama S.R."/>
            <person name="Gardinasse L.G."/>
            <person name="Nelson K."/>
            <person name="Ferreira B.R."/>
            <person name="Andrade T.G."/>
            <person name="Santos I.K.F.M."/>
        </authorList>
    </citation>
    <scope>NUCLEOTIDE SEQUENCE</scope>
    <source>
        <strain evidence="2">NSGR</strain>
        <tissue evidence="2">Salivary glands</tissue>
    </source>
</reference>
<feature type="chain" id="PRO_5026070043" evidence="1">
    <location>
        <begin position="22"/>
        <end position="146"/>
    </location>
</feature>
<organism evidence="2">
    <name type="scientific">Rhipicephalus microplus</name>
    <name type="common">Cattle tick</name>
    <name type="synonym">Boophilus microplus</name>
    <dbReference type="NCBI Taxonomy" id="6941"/>
    <lineage>
        <taxon>Eukaryota</taxon>
        <taxon>Metazoa</taxon>
        <taxon>Ecdysozoa</taxon>
        <taxon>Arthropoda</taxon>
        <taxon>Chelicerata</taxon>
        <taxon>Arachnida</taxon>
        <taxon>Acari</taxon>
        <taxon>Parasitiformes</taxon>
        <taxon>Ixodida</taxon>
        <taxon>Ixodoidea</taxon>
        <taxon>Ixodidae</taxon>
        <taxon>Rhipicephalinae</taxon>
        <taxon>Rhipicephalus</taxon>
        <taxon>Boophilus</taxon>
    </lineage>
</organism>
<proteinExistence type="predicted"/>
<evidence type="ECO:0000256" key="1">
    <source>
        <dbReference type="SAM" id="SignalP"/>
    </source>
</evidence>
<accession>A0A6G5A1E4</accession>
<sequence>MSQRSILCVGVFALVLAKSASLEIENSNSSEDIFEFYNTSELIWTTNTTAKQRRVCKVDLKETITRDNVTFRRSFYDGRRWIIGEYIGTFRKFGTFNRTARQPNDTMDVKKTTDIVHILLLLRYCIIRVQITVVLYFGYWAHIGVP</sequence>
<protein>
    <submittedName>
        <fullName evidence="2">Putative group i salivary lipocalin</fullName>
    </submittedName>
</protein>
<keyword evidence="1" id="KW-0732">Signal</keyword>
<dbReference type="EMBL" id="GIKN01002572">
    <property type="protein sequence ID" value="NIE44845.1"/>
    <property type="molecule type" value="Transcribed_RNA"/>
</dbReference>
<feature type="signal peptide" evidence="1">
    <location>
        <begin position="1"/>
        <end position="21"/>
    </location>
</feature>